<sequence>MSVPLSVILLVLAATLAVAVWSLGDLAAGLEQRRRLAARAIIGEQDQISGLFDRMDARLRRTDLGRALALRIAASGLKLRVSTFLFLLVGSSVLAIILIGEWMAAPFGVAAAVGVAWVFFAFLRRREDRRKEAFIAQLPDLARVLSNATNAGLALRTAIEMAADELDDPARTELGRTAEALRLGQSLEEALRDLGQRLPSRELGVLVSTLVVSSRAGGSLVTALRTIAATLEERKEIRREVKTIMGEAVVSNWAIGVMGIGAVVMVKLIQPDALRAMSSSIVGQIILGISALFFVLSLFIIRRITRIDV</sequence>
<feature type="domain" description="Type II secretion system protein GspF" evidence="7">
    <location>
        <begin position="142"/>
        <end position="266"/>
    </location>
</feature>
<evidence type="ECO:0000256" key="6">
    <source>
        <dbReference type="SAM" id="Phobius"/>
    </source>
</evidence>
<evidence type="ECO:0000313" key="8">
    <source>
        <dbReference type="EMBL" id="MXQ62946.1"/>
    </source>
</evidence>
<dbReference type="EMBL" id="WUTW01000001">
    <property type="protein sequence ID" value="MXQ62946.1"/>
    <property type="molecule type" value="Genomic_DNA"/>
</dbReference>
<dbReference type="OrthoDB" id="3747101at2"/>
<feature type="transmembrane region" description="Helical" evidence="6">
    <location>
        <begin position="6"/>
        <end position="30"/>
    </location>
</feature>
<dbReference type="AlphaFoldDB" id="A0A6I4W437"/>
<gene>
    <name evidence="8" type="ORF">GQ466_02750</name>
</gene>
<proteinExistence type="predicted"/>
<evidence type="ECO:0000256" key="5">
    <source>
        <dbReference type="ARBA" id="ARBA00023136"/>
    </source>
</evidence>
<feature type="transmembrane region" description="Helical" evidence="6">
    <location>
        <begin position="244"/>
        <end position="269"/>
    </location>
</feature>
<keyword evidence="4 6" id="KW-1133">Transmembrane helix</keyword>
<dbReference type="Gene3D" id="1.20.81.30">
    <property type="entry name" value="Type II secretion system (T2SS), domain F"/>
    <property type="match status" value="1"/>
</dbReference>
<dbReference type="PANTHER" id="PTHR35007">
    <property type="entry name" value="INTEGRAL MEMBRANE PROTEIN-RELATED"/>
    <property type="match status" value="1"/>
</dbReference>
<accession>A0A6I4W437</accession>
<keyword evidence="3 6" id="KW-0812">Transmembrane</keyword>
<evidence type="ECO:0000259" key="7">
    <source>
        <dbReference type="Pfam" id="PF00482"/>
    </source>
</evidence>
<comment type="subcellular location">
    <subcellularLocation>
        <location evidence="1">Cell membrane</location>
        <topology evidence="1">Multi-pass membrane protein</topology>
    </subcellularLocation>
</comment>
<evidence type="ECO:0000256" key="2">
    <source>
        <dbReference type="ARBA" id="ARBA00022475"/>
    </source>
</evidence>
<evidence type="ECO:0000256" key="3">
    <source>
        <dbReference type="ARBA" id="ARBA00022692"/>
    </source>
</evidence>
<evidence type="ECO:0000313" key="9">
    <source>
        <dbReference type="Proteomes" id="UP000431901"/>
    </source>
</evidence>
<dbReference type="InterPro" id="IPR018076">
    <property type="entry name" value="T2SS_GspF_dom"/>
</dbReference>
<feature type="transmembrane region" description="Helical" evidence="6">
    <location>
        <begin position="281"/>
        <end position="301"/>
    </location>
</feature>
<dbReference type="RefSeq" id="WP_161101165.1">
    <property type="nucleotide sequence ID" value="NZ_JBHLYI010000002.1"/>
</dbReference>
<keyword evidence="9" id="KW-1185">Reference proteome</keyword>
<name>A0A6I4W437_9ACTN</name>
<keyword evidence="5 6" id="KW-0472">Membrane</keyword>
<dbReference type="Pfam" id="PF00482">
    <property type="entry name" value="T2SSF"/>
    <property type="match status" value="1"/>
</dbReference>
<keyword evidence="2" id="KW-1003">Cell membrane</keyword>
<dbReference type="PANTHER" id="PTHR35007:SF1">
    <property type="entry name" value="PILUS ASSEMBLY PROTEIN"/>
    <property type="match status" value="1"/>
</dbReference>
<feature type="transmembrane region" description="Helical" evidence="6">
    <location>
        <begin position="105"/>
        <end position="123"/>
    </location>
</feature>
<evidence type="ECO:0000256" key="4">
    <source>
        <dbReference type="ARBA" id="ARBA00022989"/>
    </source>
</evidence>
<evidence type="ECO:0000256" key="1">
    <source>
        <dbReference type="ARBA" id="ARBA00004651"/>
    </source>
</evidence>
<feature type="transmembrane region" description="Helical" evidence="6">
    <location>
        <begin position="81"/>
        <end position="99"/>
    </location>
</feature>
<dbReference type="Proteomes" id="UP000431901">
    <property type="component" value="Unassembled WGS sequence"/>
</dbReference>
<reference evidence="8 9" key="1">
    <citation type="submission" date="2019-12" db="EMBL/GenBank/DDBJ databases">
        <title>Nocardia macrotermitis sp. nov. and Nocardia aurantia sp. nov., isolated from the gut of the fungus growing-termite Macrotermes natalensis.</title>
        <authorList>
            <person name="Christine B."/>
            <person name="Rene B."/>
        </authorList>
    </citation>
    <scope>NUCLEOTIDE SEQUENCE [LARGE SCALE GENOMIC DNA]</scope>
    <source>
        <strain evidence="8 9">DSM 102126</strain>
    </source>
</reference>
<organism evidence="8 9">
    <name type="scientific">Actinomadura rayongensis</name>
    <dbReference type="NCBI Taxonomy" id="1429076"/>
    <lineage>
        <taxon>Bacteria</taxon>
        <taxon>Bacillati</taxon>
        <taxon>Actinomycetota</taxon>
        <taxon>Actinomycetes</taxon>
        <taxon>Streptosporangiales</taxon>
        <taxon>Thermomonosporaceae</taxon>
        <taxon>Actinomadura</taxon>
    </lineage>
</organism>
<dbReference type="GO" id="GO:0005886">
    <property type="term" value="C:plasma membrane"/>
    <property type="evidence" value="ECO:0007669"/>
    <property type="project" value="UniProtKB-SubCell"/>
</dbReference>
<comment type="caution">
    <text evidence="8">The sequence shown here is derived from an EMBL/GenBank/DDBJ whole genome shotgun (WGS) entry which is preliminary data.</text>
</comment>
<protein>
    <recommendedName>
        <fullName evidence="7">Type II secretion system protein GspF domain-containing protein</fullName>
    </recommendedName>
</protein>
<dbReference type="InterPro" id="IPR042094">
    <property type="entry name" value="T2SS_GspF_sf"/>
</dbReference>